<name>A0AAD5DBS0_AMBAR</name>
<dbReference type="GO" id="GO:0046872">
    <property type="term" value="F:metal ion binding"/>
    <property type="evidence" value="ECO:0007669"/>
    <property type="project" value="UniProtKB-KW"/>
</dbReference>
<evidence type="ECO:0000256" key="2">
    <source>
        <dbReference type="ARBA" id="ARBA00001947"/>
    </source>
</evidence>
<organism evidence="15 16">
    <name type="scientific">Ambrosia artemisiifolia</name>
    <name type="common">Common ragweed</name>
    <dbReference type="NCBI Taxonomy" id="4212"/>
    <lineage>
        <taxon>Eukaryota</taxon>
        <taxon>Viridiplantae</taxon>
        <taxon>Streptophyta</taxon>
        <taxon>Embryophyta</taxon>
        <taxon>Tracheophyta</taxon>
        <taxon>Spermatophyta</taxon>
        <taxon>Magnoliopsida</taxon>
        <taxon>eudicotyledons</taxon>
        <taxon>Gunneridae</taxon>
        <taxon>Pentapetalae</taxon>
        <taxon>asterids</taxon>
        <taxon>campanulids</taxon>
        <taxon>Asterales</taxon>
        <taxon>Asteraceae</taxon>
        <taxon>Asteroideae</taxon>
        <taxon>Heliantheae alliance</taxon>
        <taxon>Heliantheae</taxon>
        <taxon>Ambrosia</taxon>
    </lineage>
</organism>
<evidence type="ECO:0000256" key="7">
    <source>
        <dbReference type="ARBA" id="ARBA00022801"/>
    </source>
</evidence>
<dbReference type="CDD" id="cd00839">
    <property type="entry name" value="MPP_PAPs"/>
    <property type="match status" value="1"/>
</dbReference>
<evidence type="ECO:0000256" key="8">
    <source>
        <dbReference type="ARBA" id="ARBA00022833"/>
    </source>
</evidence>
<dbReference type="GO" id="GO:0003993">
    <property type="term" value="F:acid phosphatase activity"/>
    <property type="evidence" value="ECO:0007669"/>
    <property type="project" value="UniProtKB-EC"/>
</dbReference>
<dbReference type="PANTHER" id="PTHR22953:SF159">
    <property type="entry name" value="PURPLE ACID PHOSPHATASE"/>
    <property type="match status" value="1"/>
</dbReference>
<dbReference type="FunFam" id="3.60.21.10:FF:000034">
    <property type="entry name" value="Fe(3+)-Zn(2+) purple acid phosphatase"/>
    <property type="match status" value="1"/>
</dbReference>
<evidence type="ECO:0000259" key="14">
    <source>
        <dbReference type="Pfam" id="PF14008"/>
    </source>
</evidence>
<dbReference type="InterPro" id="IPR041792">
    <property type="entry name" value="MPP_PAP"/>
</dbReference>
<reference evidence="15" key="1">
    <citation type="submission" date="2022-06" db="EMBL/GenBank/DDBJ databases">
        <title>Uncovering the hologenomic basis of an extraordinary plant invasion.</title>
        <authorList>
            <person name="Bieker V.C."/>
            <person name="Martin M.D."/>
            <person name="Gilbert T."/>
            <person name="Hodgins K."/>
            <person name="Battlay P."/>
            <person name="Petersen B."/>
            <person name="Wilson J."/>
        </authorList>
    </citation>
    <scope>NUCLEOTIDE SEQUENCE</scope>
    <source>
        <strain evidence="15">AA19_3_7</strain>
        <tissue evidence="15">Leaf</tissue>
    </source>
</reference>
<feature type="transmembrane region" description="Helical" evidence="12">
    <location>
        <begin position="20"/>
        <end position="40"/>
    </location>
</feature>
<keyword evidence="10" id="KW-0325">Glycoprotein</keyword>
<evidence type="ECO:0000256" key="9">
    <source>
        <dbReference type="ARBA" id="ARBA00023004"/>
    </source>
</evidence>
<gene>
    <name evidence="15" type="ORF">M8C21_026322</name>
</gene>
<comment type="cofactor">
    <cofactor evidence="2">
        <name>Zn(2+)</name>
        <dbReference type="ChEBI" id="CHEBI:29105"/>
    </cofactor>
</comment>
<evidence type="ECO:0000256" key="3">
    <source>
        <dbReference type="ARBA" id="ARBA00001962"/>
    </source>
</evidence>
<evidence type="ECO:0000256" key="1">
    <source>
        <dbReference type="ARBA" id="ARBA00000032"/>
    </source>
</evidence>
<comment type="caution">
    <text evidence="15">The sequence shown here is derived from an EMBL/GenBank/DDBJ whole genome shotgun (WGS) entry which is preliminary data.</text>
</comment>
<dbReference type="SUPFAM" id="SSF49363">
    <property type="entry name" value="Purple acid phosphatase, N-terminal domain"/>
    <property type="match status" value="1"/>
</dbReference>
<proteinExistence type="inferred from homology"/>
<keyword evidence="12" id="KW-1133">Transmembrane helix</keyword>
<evidence type="ECO:0000313" key="15">
    <source>
        <dbReference type="EMBL" id="KAI7756839.1"/>
    </source>
</evidence>
<dbReference type="InterPro" id="IPR025733">
    <property type="entry name" value="PAPs_C"/>
</dbReference>
<dbReference type="Pfam" id="PF00149">
    <property type="entry name" value="Metallophos"/>
    <property type="match status" value="1"/>
</dbReference>
<comment type="cofactor">
    <cofactor evidence="3">
        <name>Fe cation</name>
        <dbReference type="ChEBI" id="CHEBI:24875"/>
    </cofactor>
</comment>
<dbReference type="Proteomes" id="UP001206925">
    <property type="component" value="Unassembled WGS sequence"/>
</dbReference>
<dbReference type="InterPro" id="IPR008963">
    <property type="entry name" value="Purple_acid_Pase-like_N"/>
</dbReference>
<evidence type="ECO:0000256" key="5">
    <source>
        <dbReference type="ARBA" id="ARBA00022723"/>
    </source>
</evidence>
<dbReference type="InterPro" id="IPR029052">
    <property type="entry name" value="Metallo-depent_PP-like"/>
</dbReference>
<comment type="similarity">
    <text evidence="4 11">Belongs to the metallophosphoesterase superfamily. Purple acid phosphatase family.</text>
</comment>
<evidence type="ECO:0000313" key="16">
    <source>
        <dbReference type="Proteomes" id="UP001206925"/>
    </source>
</evidence>
<keyword evidence="16" id="KW-1185">Reference proteome</keyword>
<sequence length="458" mass="52406">MDMLGLSCYVCLRFGRSDMAMNWIGFGSVYLLTGLFVGGLRSCNGGISSSYSRSNDISDDMPLSSDVFAVPPGYNAPQQVHITQGDHEGRGVIVSWVTPNEPGSSKVIYWAENTELKKHAYNTKYFYKVGTRDATRQFWFTTPPEVGPDVPYTFGLIGDLGQTFDSNRTLTHYESNPAKGQTVLFVGDLSYADKYPLHDNNRWDSWGRFVERNVAYQPWIWSAGNHEIDFLPEYGEGEPFKPYTHRYFVPYEASGSTSPLWYSIKRASAYVIVMSSYSAYGVSTPQYKWLMKELPKVNRSETPWLIVVMHCPLYSTYAHHYMEGETMRVMYEQYFVKYKVDVIFSGHVHAYERTERVSNIAYNIENGLCAPRNDEFAPVYITIGDGGNQEGLLYEMVDPKPKYSAFREPSYGHATFEIKNRTTAYYAWHCNQDGYSVEADSLWFHNLYWKSSSVVASF</sequence>
<dbReference type="SUPFAM" id="SSF56300">
    <property type="entry name" value="Metallo-dependent phosphatases"/>
    <property type="match status" value="1"/>
</dbReference>
<evidence type="ECO:0000256" key="4">
    <source>
        <dbReference type="ARBA" id="ARBA00008723"/>
    </source>
</evidence>
<keyword evidence="9" id="KW-0408">Iron</keyword>
<evidence type="ECO:0000259" key="13">
    <source>
        <dbReference type="Pfam" id="PF00149"/>
    </source>
</evidence>
<accession>A0AAD5DBS0</accession>
<evidence type="ECO:0000256" key="12">
    <source>
        <dbReference type="SAM" id="Phobius"/>
    </source>
</evidence>
<dbReference type="Gene3D" id="3.60.21.10">
    <property type="match status" value="1"/>
</dbReference>
<protein>
    <recommendedName>
        <fullName evidence="11">Purple acid phosphatase</fullName>
        <ecNumber evidence="11">3.1.3.2</ecNumber>
    </recommendedName>
</protein>
<dbReference type="EC" id="3.1.3.2" evidence="11"/>
<evidence type="ECO:0000256" key="6">
    <source>
        <dbReference type="ARBA" id="ARBA00022729"/>
    </source>
</evidence>
<dbReference type="Pfam" id="PF14008">
    <property type="entry name" value="Metallophos_C"/>
    <property type="match status" value="1"/>
</dbReference>
<keyword evidence="12" id="KW-0472">Membrane</keyword>
<keyword evidence="8" id="KW-0862">Zinc</keyword>
<feature type="domain" description="Purple acid phosphatase C-terminal" evidence="14">
    <location>
        <begin position="377"/>
        <end position="437"/>
    </location>
</feature>
<dbReference type="PANTHER" id="PTHR22953">
    <property type="entry name" value="ACID PHOSPHATASE RELATED"/>
    <property type="match status" value="1"/>
</dbReference>
<dbReference type="InterPro" id="IPR004843">
    <property type="entry name" value="Calcineurin-like_PHP"/>
</dbReference>
<keyword evidence="12" id="KW-0812">Transmembrane</keyword>
<dbReference type="AlphaFoldDB" id="A0AAD5DBS0"/>
<dbReference type="Gene3D" id="2.60.40.380">
    <property type="entry name" value="Purple acid phosphatase-like, N-terminal"/>
    <property type="match status" value="1"/>
</dbReference>
<dbReference type="EMBL" id="JAMZMK010000246">
    <property type="protein sequence ID" value="KAI7756839.1"/>
    <property type="molecule type" value="Genomic_DNA"/>
</dbReference>
<dbReference type="InterPro" id="IPR039331">
    <property type="entry name" value="PAPs-like"/>
</dbReference>
<keyword evidence="7 11" id="KW-0378">Hydrolase</keyword>
<feature type="domain" description="Calcineurin-like phosphoesterase" evidence="13">
    <location>
        <begin position="153"/>
        <end position="351"/>
    </location>
</feature>
<evidence type="ECO:0000256" key="11">
    <source>
        <dbReference type="RuleBase" id="RU361203"/>
    </source>
</evidence>
<evidence type="ECO:0000256" key="10">
    <source>
        <dbReference type="ARBA" id="ARBA00023180"/>
    </source>
</evidence>
<comment type="catalytic activity">
    <reaction evidence="1 11">
        <text>a phosphate monoester + H2O = an alcohol + phosphate</text>
        <dbReference type="Rhea" id="RHEA:15017"/>
        <dbReference type="ChEBI" id="CHEBI:15377"/>
        <dbReference type="ChEBI" id="CHEBI:30879"/>
        <dbReference type="ChEBI" id="CHEBI:43474"/>
        <dbReference type="ChEBI" id="CHEBI:67140"/>
        <dbReference type="EC" id="3.1.3.2"/>
    </reaction>
</comment>
<keyword evidence="5" id="KW-0479">Metal-binding</keyword>
<keyword evidence="6" id="KW-0732">Signal</keyword>